<evidence type="ECO:0000313" key="2">
    <source>
        <dbReference type="EMBL" id="QPZ39267.1"/>
    </source>
</evidence>
<dbReference type="EMBL" id="CP061169">
    <property type="protein sequence ID" value="QPZ39267.1"/>
    <property type="molecule type" value="Genomic_DNA"/>
</dbReference>
<dbReference type="RefSeq" id="WP_166988490.1">
    <property type="nucleotide sequence ID" value="NZ_CP061169.1"/>
</dbReference>
<gene>
    <name evidence="2" type="ORF">HCR76_04180</name>
</gene>
<organism evidence="2 3">
    <name type="scientific">Paramicrobacterium chengjingii</name>
    <dbReference type="NCBI Taxonomy" id="2769067"/>
    <lineage>
        <taxon>Bacteria</taxon>
        <taxon>Bacillati</taxon>
        <taxon>Actinomycetota</taxon>
        <taxon>Actinomycetes</taxon>
        <taxon>Micrococcales</taxon>
        <taxon>Microbacteriaceae</taxon>
        <taxon>Paramicrobacterium</taxon>
    </lineage>
</organism>
<dbReference type="Gene3D" id="3.40.50.10910">
    <property type="entry name" value="Amidohydrolase"/>
    <property type="match status" value="1"/>
</dbReference>
<dbReference type="Gene3D" id="3.30.110.90">
    <property type="entry name" value="Amidohydrolase"/>
    <property type="match status" value="1"/>
</dbReference>
<dbReference type="InterPro" id="IPR051781">
    <property type="entry name" value="Metallo-dep_Hydrolase"/>
</dbReference>
<reference evidence="2 3" key="1">
    <citation type="submission" date="2020-12" db="EMBL/GenBank/DDBJ databases">
        <title>Microbacterium sp. HY060.</title>
        <authorList>
            <person name="Zhou J."/>
        </authorList>
    </citation>
    <scope>NUCLEOTIDE SEQUENCE [LARGE SCALE GENOMIC DNA]</scope>
    <source>
        <strain evidence="2 3">HY60</strain>
    </source>
</reference>
<dbReference type="PANTHER" id="PTHR43135">
    <property type="entry name" value="ALPHA-D-RIBOSE 1-METHYLPHOSPHONATE 5-TRIPHOSPHATE DIPHOSPHATASE"/>
    <property type="match status" value="1"/>
</dbReference>
<dbReference type="SUPFAM" id="SSF51556">
    <property type="entry name" value="Metallo-dependent hydrolases"/>
    <property type="match status" value="1"/>
</dbReference>
<dbReference type="InterPro" id="IPR011059">
    <property type="entry name" value="Metal-dep_hydrolase_composite"/>
</dbReference>
<dbReference type="SUPFAM" id="SSF51338">
    <property type="entry name" value="Composite domain of metallo-dependent hydrolases"/>
    <property type="match status" value="1"/>
</dbReference>
<name>A0ABX6YKJ5_9MICO</name>
<dbReference type="Gene3D" id="1.20.58.520">
    <property type="entry name" value="Amidohydrolase"/>
    <property type="match status" value="1"/>
</dbReference>
<feature type="domain" description="Amidohydrolase-related" evidence="1">
    <location>
        <begin position="50"/>
        <end position="399"/>
    </location>
</feature>
<proteinExistence type="predicted"/>
<protein>
    <submittedName>
        <fullName evidence="2">Amidohydrolase family protein</fullName>
    </submittedName>
</protein>
<keyword evidence="3" id="KW-1185">Reference proteome</keyword>
<evidence type="ECO:0000259" key="1">
    <source>
        <dbReference type="Pfam" id="PF01979"/>
    </source>
</evidence>
<dbReference type="InterPro" id="IPR032466">
    <property type="entry name" value="Metal_Hydrolase"/>
</dbReference>
<accession>A0ABX6YKJ5</accession>
<evidence type="ECO:0000313" key="3">
    <source>
        <dbReference type="Proteomes" id="UP000662814"/>
    </source>
</evidence>
<dbReference type="InterPro" id="IPR006680">
    <property type="entry name" value="Amidohydro-rel"/>
</dbReference>
<dbReference type="Pfam" id="PF01979">
    <property type="entry name" value="Amidohydro_1"/>
    <property type="match status" value="1"/>
</dbReference>
<dbReference type="PANTHER" id="PTHR43135:SF3">
    <property type="entry name" value="ALPHA-D-RIBOSE 1-METHYLPHOSPHONATE 5-TRIPHOSPHATE DIPHOSPHATASE"/>
    <property type="match status" value="1"/>
</dbReference>
<dbReference type="Gene3D" id="2.30.40.10">
    <property type="entry name" value="Urease, subunit C, domain 1"/>
    <property type="match status" value="1"/>
</dbReference>
<dbReference type="Proteomes" id="UP000662814">
    <property type="component" value="Chromosome"/>
</dbReference>
<sequence length="408" mass="43851">MYTHIDNIRIFDGETMLPQRSLTLANGIISAIGESAPHGAEIVDGAGATALPGLIDSHVHTSPEALRLALRFGVTTEIEMQGYWTEAQRTHVAADSTSADVRSALLALMAEDGHPNEFVDEDAKKEWSDGSAWRMPSVTTAEDAVRHVDAMIDAGADYIKIMIEEGSVMGHPGLPMIDPEALRAGVKRAHQRARKVIAHTLTYDATMQAIAIGVDGLAHLFIDRPIDARMIDAIQESELFITPCLVVSRSLLGADGSELAADPRVVRKLPPVWRETLEGSFGTYPDGDFETVLGNVRELHTAGVPILAGSDAGRPVRSHGGVAHGASVHHEMQLLTQAGLTATESLRCATGAPADAFGLKDRGRIAAGLRADFLLVDGDPTRRIDESLSIHSVWRNGHVLDARLVRTF</sequence>